<dbReference type="HOGENOM" id="CLU_080384_2_0_6"/>
<evidence type="ECO:0000313" key="5">
    <source>
        <dbReference type="Proteomes" id="UP000029672"/>
    </source>
</evidence>
<dbReference type="InterPro" id="IPR000462">
    <property type="entry name" value="CDP-OH_P_trans"/>
</dbReference>
<keyword evidence="3" id="KW-0472">Membrane</keyword>
<dbReference type="PROSITE" id="PS00379">
    <property type="entry name" value="CDP_ALCOHOL_P_TRANSF"/>
    <property type="match status" value="1"/>
</dbReference>
<dbReference type="Proteomes" id="UP000029672">
    <property type="component" value="Chromosome"/>
</dbReference>
<dbReference type="InterPro" id="IPR048254">
    <property type="entry name" value="CDP_ALCOHOL_P_TRANSF_CS"/>
</dbReference>
<dbReference type="InterPro" id="IPR043130">
    <property type="entry name" value="CDP-OH_PTrfase_TM_dom"/>
</dbReference>
<dbReference type="STRING" id="1547445.LO80_08025"/>
<accession>A0A097EQS6</accession>
<reference evidence="4 5" key="1">
    <citation type="submission" date="2014-10" db="EMBL/GenBank/DDBJ databases">
        <title>Whole genome sequence of Francisella endociliophora strain FSC1006, isolated from a laboratory culture of the marine ciliate Euplotes raikovi.</title>
        <authorList>
            <person name="Granberg M."/>
            <person name="Backman S."/>
            <person name="Lundmark E."/>
            <person name="Nilsson E."/>
            <person name="Karlsson E."/>
            <person name="Thelaus J."/>
            <person name="Ohrman C."/>
            <person name="Larkeryd A."/>
            <person name="Stenberg P."/>
        </authorList>
    </citation>
    <scope>NUCLEOTIDE SEQUENCE [LARGE SCALE GENOMIC DNA]</scope>
    <source>
        <strain evidence="4 5">FSC1006</strain>
    </source>
</reference>
<sequence length="200" mass="22817">MIDQRLRPVFQKVFVANVAKILGNKVKPNAVTLLALFVGLLSALSLFYDKYLCVLLLLLSGYLDILDGSIARLQNSSSNFGTLLDILSDRAVEVFIIVAIFINQPLQNLWIAVFIFISISFCMYSFLLVGIFSQKESKKSFYYSPGLIERAETFVFFIIMILLPTTVFYLGVIYTILVLWTAGYRCYEFYCSEKISKERT</sequence>
<evidence type="ECO:0000256" key="1">
    <source>
        <dbReference type="ARBA" id="ARBA00022679"/>
    </source>
</evidence>
<dbReference type="eggNOG" id="COG0558">
    <property type="taxonomic scope" value="Bacteria"/>
</dbReference>
<dbReference type="KEGG" id="frf:LO80_08025"/>
<feature type="transmembrane region" description="Helical" evidence="3">
    <location>
        <begin position="30"/>
        <end position="48"/>
    </location>
</feature>
<dbReference type="GO" id="GO:0008654">
    <property type="term" value="P:phospholipid biosynthetic process"/>
    <property type="evidence" value="ECO:0007669"/>
    <property type="project" value="InterPro"/>
</dbReference>
<keyword evidence="5" id="KW-1185">Reference proteome</keyword>
<dbReference type="GO" id="GO:0016020">
    <property type="term" value="C:membrane"/>
    <property type="evidence" value="ECO:0007669"/>
    <property type="project" value="InterPro"/>
</dbReference>
<protein>
    <submittedName>
        <fullName evidence="4">CDP-alcohol phosphatidyltransferase</fullName>
    </submittedName>
</protein>
<dbReference type="Pfam" id="PF01066">
    <property type="entry name" value="CDP-OH_P_transf"/>
    <property type="match status" value="1"/>
</dbReference>
<evidence type="ECO:0000256" key="3">
    <source>
        <dbReference type="SAM" id="Phobius"/>
    </source>
</evidence>
<name>A0A097EQS6_9GAMM</name>
<dbReference type="OrthoDB" id="9790577at2"/>
<proteinExistence type="inferred from homology"/>
<feature type="transmembrane region" description="Helical" evidence="3">
    <location>
        <begin position="109"/>
        <end position="133"/>
    </location>
</feature>
<keyword evidence="3" id="KW-0812">Transmembrane</keyword>
<comment type="similarity">
    <text evidence="2">Belongs to the CDP-alcohol phosphatidyltransferase class-I family.</text>
</comment>
<dbReference type="RefSeq" id="WP_040010266.1">
    <property type="nucleotide sequence ID" value="NZ_CP009574.1"/>
</dbReference>
<keyword evidence="3" id="KW-1133">Transmembrane helix</keyword>
<dbReference type="GO" id="GO:0016780">
    <property type="term" value="F:phosphotransferase activity, for other substituted phosphate groups"/>
    <property type="evidence" value="ECO:0007669"/>
    <property type="project" value="InterPro"/>
</dbReference>
<evidence type="ECO:0000313" key="4">
    <source>
        <dbReference type="EMBL" id="AIT09918.1"/>
    </source>
</evidence>
<dbReference type="EMBL" id="CP009574">
    <property type="protein sequence ID" value="AIT09918.1"/>
    <property type="molecule type" value="Genomic_DNA"/>
</dbReference>
<organism evidence="4 5">
    <name type="scientific">Candidatus Francisella endociliophora</name>
    <dbReference type="NCBI Taxonomy" id="653937"/>
    <lineage>
        <taxon>Bacteria</taxon>
        <taxon>Pseudomonadati</taxon>
        <taxon>Pseudomonadota</taxon>
        <taxon>Gammaproteobacteria</taxon>
        <taxon>Thiotrichales</taxon>
        <taxon>Francisellaceae</taxon>
        <taxon>Francisella</taxon>
    </lineage>
</organism>
<dbReference type="AlphaFoldDB" id="A0A097EQS6"/>
<keyword evidence="1 2" id="KW-0808">Transferase</keyword>
<gene>
    <name evidence="4" type="ORF">LO80_08025</name>
</gene>
<dbReference type="Gene3D" id="1.20.120.1760">
    <property type="match status" value="1"/>
</dbReference>
<evidence type="ECO:0000256" key="2">
    <source>
        <dbReference type="RuleBase" id="RU003750"/>
    </source>
</evidence>
<feature type="transmembrane region" description="Helical" evidence="3">
    <location>
        <begin position="154"/>
        <end position="180"/>
    </location>
</feature>